<dbReference type="Proteomes" id="UP000324897">
    <property type="component" value="Unassembled WGS sequence"/>
</dbReference>
<organism evidence="2 3">
    <name type="scientific">Eragrostis curvula</name>
    <name type="common">weeping love grass</name>
    <dbReference type="NCBI Taxonomy" id="38414"/>
    <lineage>
        <taxon>Eukaryota</taxon>
        <taxon>Viridiplantae</taxon>
        <taxon>Streptophyta</taxon>
        <taxon>Embryophyta</taxon>
        <taxon>Tracheophyta</taxon>
        <taxon>Spermatophyta</taxon>
        <taxon>Magnoliopsida</taxon>
        <taxon>Liliopsida</taxon>
        <taxon>Poales</taxon>
        <taxon>Poaceae</taxon>
        <taxon>PACMAD clade</taxon>
        <taxon>Chloridoideae</taxon>
        <taxon>Eragrostideae</taxon>
        <taxon>Eragrostidinae</taxon>
        <taxon>Eragrostis</taxon>
    </lineage>
</organism>
<reference evidence="2 3" key="1">
    <citation type="journal article" date="2019" name="Sci. Rep.">
        <title>A high-quality genome of Eragrostis curvula grass provides insights into Poaceae evolution and supports new strategies to enhance forage quality.</title>
        <authorList>
            <person name="Carballo J."/>
            <person name="Santos B.A.C.M."/>
            <person name="Zappacosta D."/>
            <person name="Garbus I."/>
            <person name="Selva J.P."/>
            <person name="Gallo C.A."/>
            <person name="Diaz A."/>
            <person name="Albertini E."/>
            <person name="Caccamo M."/>
            <person name="Echenique V."/>
        </authorList>
    </citation>
    <scope>NUCLEOTIDE SEQUENCE [LARGE SCALE GENOMIC DNA]</scope>
    <source>
        <strain evidence="3">cv. Victoria</strain>
        <tissue evidence="2">Leaf</tissue>
    </source>
</reference>
<comment type="caution">
    <text evidence="2">The sequence shown here is derived from an EMBL/GenBank/DDBJ whole genome shotgun (WGS) entry which is preliminary data.</text>
</comment>
<feature type="region of interest" description="Disordered" evidence="1">
    <location>
        <begin position="78"/>
        <end position="97"/>
    </location>
</feature>
<protein>
    <submittedName>
        <fullName evidence="2">Uncharacterized protein</fullName>
    </submittedName>
</protein>
<keyword evidence="3" id="KW-1185">Reference proteome</keyword>
<accession>A0A5J9T6C8</accession>
<gene>
    <name evidence="2" type="ORF">EJB05_46820</name>
</gene>
<feature type="compositionally biased region" description="Low complexity" evidence="1">
    <location>
        <begin position="78"/>
        <end position="90"/>
    </location>
</feature>
<proteinExistence type="predicted"/>
<dbReference type="EMBL" id="RWGY01000045">
    <property type="protein sequence ID" value="TVU06787.1"/>
    <property type="molecule type" value="Genomic_DNA"/>
</dbReference>
<feature type="non-terminal residue" evidence="2">
    <location>
        <position position="1"/>
    </location>
</feature>
<sequence length="107" mass="12056">MELPCQRFGRFARWLCCMLASRRDVLQLPKSRTSSCLWEATESTCASARPALVCASVSMKKRETKACVARAAGASRARTGRRQATAAQRRNVTRTGQRRKCDLCWRC</sequence>
<dbReference type="Gramene" id="TVU06787">
    <property type="protein sequence ID" value="TVU06787"/>
    <property type="gene ID" value="EJB05_46820"/>
</dbReference>
<dbReference type="AlphaFoldDB" id="A0A5J9T6C8"/>
<name>A0A5J9T6C8_9POAL</name>
<evidence type="ECO:0000256" key="1">
    <source>
        <dbReference type="SAM" id="MobiDB-lite"/>
    </source>
</evidence>
<evidence type="ECO:0000313" key="3">
    <source>
        <dbReference type="Proteomes" id="UP000324897"/>
    </source>
</evidence>
<evidence type="ECO:0000313" key="2">
    <source>
        <dbReference type="EMBL" id="TVU06787.1"/>
    </source>
</evidence>